<keyword evidence="2" id="KW-0645">Protease</keyword>
<gene>
    <name evidence="10" type="ORF">H2Y56_21930</name>
</gene>
<keyword evidence="11" id="KW-1185">Reference proteome</keyword>
<evidence type="ECO:0000256" key="2">
    <source>
        <dbReference type="ARBA" id="ARBA00022670"/>
    </source>
</evidence>
<dbReference type="SMART" id="SM00232">
    <property type="entry name" value="JAB_MPN"/>
    <property type="match status" value="1"/>
</dbReference>
<dbReference type="PANTHER" id="PTHR34858">
    <property type="entry name" value="CYSO-CYSTEINE PEPTIDASE"/>
    <property type="match status" value="1"/>
</dbReference>
<evidence type="ECO:0000256" key="4">
    <source>
        <dbReference type="ARBA" id="ARBA00022801"/>
    </source>
</evidence>
<dbReference type="InterPro" id="IPR037518">
    <property type="entry name" value="MPN"/>
</dbReference>
<evidence type="ECO:0000256" key="5">
    <source>
        <dbReference type="ARBA" id="ARBA00022807"/>
    </source>
</evidence>
<dbReference type="InterPro" id="IPR028090">
    <property type="entry name" value="JAB_dom_prok"/>
</dbReference>
<dbReference type="InterPro" id="IPR000555">
    <property type="entry name" value="JAMM/MPN+_dom"/>
</dbReference>
<dbReference type="EMBL" id="JACERK010000017">
    <property type="protein sequence ID" value="MBA5234743.1"/>
    <property type="molecule type" value="Genomic_DNA"/>
</dbReference>
<keyword evidence="6" id="KW-0862">Zinc</keyword>
<dbReference type="Gene3D" id="3.90.1720.10">
    <property type="entry name" value="endopeptidase domain like (from Nostoc punctiforme)"/>
    <property type="match status" value="1"/>
</dbReference>
<dbReference type="PROSITE" id="PS50249">
    <property type="entry name" value="MPN"/>
    <property type="match status" value="1"/>
</dbReference>
<name>A0ABR5ZJS9_9GAMM</name>
<dbReference type="Pfam" id="PF00877">
    <property type="entry name" value="NLPC_P60"/>
    <property type="match status" value="1"/>
</dbReference>
<comment type="similarity">
    <text evidence="1">Belongs to the peptidase C40 family.</text>
</comment>
<sequence length="234" mass="26669">MLTKKVLAAVLRHAEQTYPDECCGLIIRVGRAHQYVECVNTHTSPGDEFRIAPDEYATAEDIGEIVAVVHSHPDATSRPSSRDLAMCEETGLPWVIISWPEGDVRTICPQGADLEIKGRPFVHGVWDCYGLIRDWYQRERGIALLNFEREDEWWKKGGDLYRDHYAEAGFYRHDGPLLPGDVVVMQYMADVPNHAGVYIGDEKMLHHLYGQRADIVPYGGFWHERTILTLRYSG</sequence>
<protein>
    <submittedName>
        <fullName evidence="10">C40 family peptidase</fullName>
    </submittedName>
</protein>
<dbReference type="SUPFAM" id="SSF54001">
    <property type="entry name" value="Cysteine proteinases"/>
    <property type="match status" value="1"/>
</dbReference>
<proteinExistence type="inferred from homology"/>
<dbReference type="Pfam" id="PF14464">
    <property type="entry name" value="Prok-JAB"/>
    <property type="match status" value="1"/>
</dbReference>
<organism evidence="10 11">
    <name type="scientific">Pectobacterium aroidearum</name>
    <dbReference type="NCBI Taxonomy" id="1201031"/>
    <lineage>
        <taxon>Bacteria</taxon>
        <taxon>Pseudomonadati</taxon>
        <taxon>Pseudomonadota</taxon>
        <taxon>Gammaproteobacteria</taxon>
        <taxon>Enterobacterales</taxon>
        <taxon>Pectobacteriaceae</taxon>
        <taxon>Pectobacterium</taxon>
    </lineage>
</organism>
<keyword evidence="5" id="KW-0788">Thiol protease</keyword>
<comment type="caution">
    <text evidence="10">The sequence shown here is derived from an EMBL/GenBank/DDBJ whole genome shotgun (WGS) entry which is preliminary data.</text>
</comment>
<evidence type="ECO:0000256" key="1">
    <source>
        <dbReference type="ARBA" id="ARBA00007074"/>
    </source>
</evidence>
<dbReference type="PANTHER" id="PTHR34858:SF1">
    <property type="entry name" value="CYSO-CYSTEINE PEPTIDASE"/>
    <property type="match status" value="1"/>
</dbReference>
<keyword evidence="3" id="KW-0479">Metal-binding</keyword>
<evidence type="ECO:0000259" key="9">
    <source>
        <dbReference type="PROSITE" id="PS51935"/>
    </source>
</evidence>
<dbReference type="InterPro" id="IPR051929">
    <property type="entry name" value="VirAsm_ModProt"/>
</dbReference>
<feature type="domain" description="MPN" evidence="8">
    <location>
        <begin position="1"/>
        <end position="132"/>
    </location>
</feature>
<dbReference type="CDD" id="cd08073">
    <property type="entry name" value="MPN_NLPC_P60"/>
    <property type="match status" value="1"/>
</dbReference>
<evidence type="ECO:0000256" key="3">
    <source>
        <dbReference type="ARBA" id="ARBA00022723"/>
    </source>
</evidence>
<dbReference type="InterPro" id="IPR000064">
    <property type="entry name" value="NLP_P60_dom"/>
</dbReference>
<evidence type="ECO:0000313" key="10">
    <source>
        <dbReference type="EMBL" id="MBA5234743.1"/>
    </source>
</evidence>
<dbReference type="Gene3D" id="3.40.140.10">
    <property type="entry name" value="Cytidine Deaminase, domain 2"/>
    <property type="match status" value="1"/>
</dbReference>
<evidence type="ECO:0000256" key="7">
    <source>
        <dbReference type="ARBA" id="ARBA00023049"/>
    </source>
</evidence>
<dbReference type="Proteomes" id="UP000530038">
    <property type="component" value="Unassembled WGS sequence"/>
</dbReference>
<keyword evidence="4" id="KW-0378">Hydrolase</keyword>
<reference evidence="10 11" key="1">
    <citation type="submission" date="2020-07" db="EMBL/GenBank/DDBJ databases">
        <title>Characterization of Pectobacterium aroidearum strains causing soft rot on Amorphophallus konjac.</title>
        <authorList>
            <person name="Xie H."/>
        </authorList>
    </citation>
    <scope>NUCLEOTIDE SEQUENCE [LARGE SCALE GENOMIC DNA]</scope>
    <source>
        <strain evidence="10 11">MY10</strain>
    </source>
</reference>
<evidence type="ECO:0000259" key="8">
    <source>
        <dbReference type="PROSITE" id="PS50249"/>
    </source>
</evidence>
<feature type="domain" description="NlpC/P60" evidence="9">
    <location>
        <begin position="90"/>
        <end position="233"/>
    </location>
</feature>
<evidence type="ECO:0000256" key="6">
    <source>
        <dbReference type="ARBA" id="ARBA00022833"/>
    </source>
</evidence>
<dbReference type="InterPro" id="IPR038765">
    <property type="entry name" value="Papain-like_cys_pep_sf"/>
</dbReference>
<evidence type="ECO:0000313" key="11">
    <source>
        <dbReference type="Proteomes" id="UP000530038"/>
    </source>
</evidence>
<dbReference type="SUPFAM" id="SSF102712">
    <property type="entry name" value="JAB1/MPN domain"/>
    <property type="match status" value="1"/>
</dbReference>
<dbReference type="RefSeq" id="WP_181838322.1">
    <property type="nucleotide sequence ID" value="NZ_JACERK010000017.1"/>
</dbReference>
<accession>A0ABR5ZJS9</accession>
<dbReference type="PROSITE" id="PS51935">
    <property type="entry name" value="NLPC_P60"/>
    <property type="match status" value="1"/>
</dbReference>
<keyword evidence="7" id="KW-0482">Metalloprotease</keyword>